<dbReference type="EMBL" id="CCKQ01017909">
    <property type="protein sequence ID" value="CDW89829.1"/>
    <property type="molecule type" value="Genomic_DNA"/>
</dbReference>
<organism evidence="2 3">
    <name type="scientific">Stylonychia lemnae</name>
    <name type="common">Ciliate</name>
    <dbReference type="NCBI Taxonomy" id="5949"/>
    <lineage>
        <taxon>Eukaryota</taxon>
        <taxon>Sar</taxon>
        <taxon>Alveolata</taxon>
        <taxon>Ciliophora</taxon>
        <taxon>Intramacronucleata</taxon>
        <taxon>Spirotrichea</taxon>
        <taxon>Stichotrichia</taxon>
        <taxon>Sporadotrichida</taxon>
        <taxon>Oxytrichidae</taxon>
        <taxon>Stylonychinae</taxon>
        <taxon>Stylonychia</taxon>
    </lineage>
</organism>
<keyword evidence="3" id="KW-1185">Reference proteome</keyword>
<dbReference type="OMA" id="KIQHRVI"/>
<feature type="signal peptide" evidence="1">
    <location>
        <begin position="1"/>
        <end position="19"/>
    </location>
</feature>
<proteinExistence type="predicted"/>
<evidence type="ECO:0000256" key="1">
    <source>
        <dbReference type="SAM" id="SignalP"/>
    </source>
</evidence>
<reference evidence="2 3" key="1">
    <citation type="submission" date="2014-06" db="EMBL/GenBank/DDBJ databases">
        <authorList>
            <person name="Swart Estienne"/>
        </authorList>
    </citation>
    <scope>NUCLEOTIDE SEQUENCE [LARGE SCALE GENOMIC DNA]</scope>
    <source>
        <strain evidence="2 3">130c</strain>
    </source>
</reference>
<dbReference type="PANTHER" id="PTHR35836">
    <property type="entry name" value="VCBS REPEAT-CONTAINING PROTEIN"/>
    <property type="match status" value="1"/>
</dbReference>
<feature type="chain" id="PRO_5001729827" description="VCBS repeat-containing protein" evidence="1">
    <location>
        <begin position="20"/>
        <end position="424"/>
    </location>
</feature>
<dbReference type="InParanoid" id="A0A078B5Y3"/>
<dbReference type="Gene3D" id="2.130.10.130">
    <property type="entry name" value="Integrin alpha, N-terminal"/>
    <property type="match status" value="1"/>
</dbReference>
<accession>A0A078B5Y3</accession>
<evidence type="ECO:0000313" key="2">
    <source>
        <dbReference type="EMBL" id="CDW89829.1"/>
    </source>
</evidence>
<dbReference type="Proteomes" id="UP000039865">
    <property type="component" value="Unassembled WGS sequence"/>
</dbReference>
<dbReference type="InterPro" id="IPR028994">
    <property type="entry name" value="Integrin_alpha_N"/>
</dbReference>
<keyword evidence="1" id="KW-0732">Signal</keyword>
<dbReference type="PANTHER" id="PTHR35836:SF1">
    <property type="entry name" value="VCBS REPEAT-CONTAINING PROTEIN"/>
    <property type="match status" value="1"/>
</dbReference>
<protein>
    <recommendedName>
        <fullName evidence="4">VCBS repeat-containing protein</fullName>
    </recommendedName>
</protein>
<evidence type="ECO:0008006" key="4">
    <source>
        <dbReference type="Google" id="ProtNLM"/>
    </source>
</evidence>
<dbReference type="AlphaFoldDB" id="A0A078B5Y3"/>
<gene>
    <name evidence="2" type="primary">Contig2786.g2984</name>
    <name evidence="2" type="ORF">STYLEM_18968</name>
</gene>
<evidence type="ECO:0000313" key="3">
    <source>
        <dbReference type="Proteomes" id="UP000039865"/>
    </source>
</evidence>
<name>A0A078B5Y3_STYLE</name>
<dbReference type="OrthoDB" id="10022113at2759"/>
<sequence>MRTISLAVLGMLLTSSVQSTNIGYKQLGQFSHPSPAFVKVAKFPGQKDSLLISEFSVFGKGKVAVISDIGDKIQSGNFADIHSSVLSDKFTWPNNVDVVPAEVFGQDVNAVVVPDGFLVPFHSNGEIYVITTNTSNVEQAEQVYQLTTQKSGYFYHTGKWVDLNGDGRLDFVTARSNAKANQGELIWLEHPEQGLQQTPWTEHLITSGPDVIFELHELPQYPNSYIIFSAEFFSHKLQVYQISKNGGEVINKALIDGTLDQVYSVQLLDINNDGKQELLVNNHETDSSKAGVFVFNVPQDLFNSNFTRKTIATGFKNAFSFTVPNMCPGFPYAVYPQTNNKHGRPHILIAGDGDYSAHLLTPTTDDTMYQMSLIKNLGGTVGSITFGDSNNNGWLEFYVPNYDKGYIEVYEFYEITESSGFLTE</sequence>
<dbReference type="SUPFAM" id="SSF69318">
    <property type="entry name" value="Integrin alpha N-terminal domain"/>
    <property type="match status" value="1"/>
</dbReference>